<keyword evidence="4" id="KW-1185">Reference proteome</keyword>
<dbReference type="Proteomes" id="UP000001399">
    <property type="component" value="Chromosome"/>
</dbReference>
<evidence type="ECO:0000256" key="1">
    <source>
        <dbReference type="SAM" id="MobiDB-lite"/>
    </source>
</evidence>
<accession>E3I4J0</accession>
<evidence type="ECO:0000313" key="3">
    <source>
        <dbReference type="EMBL" id="ADP71572.1"/>
    </source>
</evidence>
<dbReference type="AlphaFoldDB" id="E3I4J0"/>
<evidence type="ECO:0008006" key="5">
    <source>
        <dbReference type="Google" id="ProtNLM"/>
    </source>
</evidence>
<evidence type="ECO:0000256" key="2">
    <source>
        <dbReference type="SAM" id="Phobius"/>
    </source>
</evidence>
<evidence type="ECO:0000313" key="4">
    <source>
        <dbReference type="Proteomes" id="UP000001399"/>
    </source>
</evidence>
<keyword evidence="2" id="KW-1133">Transmembrane helix</keyword>
<dbReference type="HOGENOM" id="CLU_113999_0_0_5"/>
<feature type="region of interest" description="Disordered" evidence="1">
    <location>
        <begin position="185"/>
        <end position="209"/>
    </location>
</feature>
<gene>
    <name evidence="3" type="ordered locus">Rvan_2348</name>
</gene>
<sequence>MGKWPWVLGGIVAGGIIHILAVFGISSLAEGDAWSRLAAAMPRNAIVVPDGKSAPTLPFSPPDVVTAYCLYDLTDRNVIVRAPLSEPAWTLAVSTRSGENFYLVAGADSKRSEVRLLLIRRDRLSDETSTEKTVEGDDQNIVVAPGETGIVAIRAPIRGESFRAQTIRELQKARCELQPVEPLVASVAVPDEEPPAPQPQPRPKRRGNR</sequence>
<organism evidence="3 4">
    <name type="scientific">Rhodomicrobium vannielii (strain ATCC 17100 / DSM 162 / LMG 4299 / NCIMB 10020 / ATH 3.1.1)</name>
    <dbReference type="NCBI Taxonomy" id="648757"/>
    <lineage>
        <taxon>Bacteria</taxon>
        <taxon>Pseudomonadati</taxon>
        <taxon>Pseudomonadota</taxon>
        <taxon>Alphaproteobacteria</taxon>
        <taxon>Hyphomicrobiales</taxon>
        <taxon>Hyphomicrobiaceae</taxon>
        <taxon>Rhodomicrobium</taxon>
    </lineage>
</organism>
<feature type="transmembrane region" description="Helical" evidence="2">
    <location>
        <begin position="6"/>
        <end position="29"/>
    </location>
</feature>
<reference evidence="4" key="1">
    <citation type="journal article" date="2011" name="J. Bacteriol.">
        <title>Genome sequences of eight morphologically diverse alphaproteobacteria.</title>
        <authorList>
            <consortium name="US DOE Joint Genome Institute"/>
            <person name="Brown P.J."/>
            <person name="Kysela D.T."/>
            <person name="Buechlein A."/>
            <person name="Hemmerich C."/>
            <person name="Brun Y.V."/>
        </authorList>
    </citation>
    <scope>NUCLEOTIDE SEQUENCE [LARGE SCALE GENOMIC DNA]</scope>
    <source>
        <strain evidence="4">ATCC 17100 / ATH 3.1.1 / DSM 162 / LMG 4299</strain>
    </source>
</reference>
<proteinExistence type="predicted"/>
<dbReference type="OrthoDB" id="1346484at2"/>
<dbReference type="STRING" id="648757.Rvan_2348"/>
<protein>
    <recommendedName>
        <fullName evidence="5">DUF1254 domain-containing protein</fullName>
    </recommendedName>
</protein>
<dbReference type="KEGG" id="rva:Rvan_2348"/>
<keyword evidence="2" id="KW-0472">Membrane</keyword>
<keyword evidence="2" id="KW-0812">Transmembrane</keyword>
<dbReference type="RefSeq" id="WP_013419954.1">
    <property type="nucleotide sequence ID" value="NC_014664.1"/>
</dbReference>
<dbReference type="eggNOG" id="COG5436">
    <property type="taxonomic scope" value="Bacteria"/>
</dbReference>
<dbReference type="EMBL" id="CP002292">
    <property type="protein sequence ID" value="ADP71572.1"/>
    <property type="molecule type" value="Genomic_DNA"/>
</dbReference>
<name>E3I4J0_RHOVT</name>